<dbReference type="GO" id="GO:0008330">
    <property type="term" value="F:protein tyrosine/threonine phosphatase activity"/>
    <property type="evidence" value="ECO:0007669"/>
    <property type="project" value="TreeGrafter"/>
</dbReference>
<accession>A0AAJ0MD04</accession>
<dbReference type="GO" id="GO:0043409">
    <property type="term" value="P:negative regulation of MAPK cascade"/>
    <property type="evidence" value="ECO:0007669"/>
    <property type="project" value="TreeGrafter"/>
</dbReference>
<sequence length="175" mass="18331">MGKKKNPSGSAKQPAACIVPGLLYLGPVSATSNSAFLAREGITHVLSIGKSPASRIEGVTYERLSLTDEEDSSIGPIAIKACEIIDMAASTGGKVLVHCSAAISRSPTIVAAYLMKSRSMSLREALETLVAARGSVAPNPGFMRQLSDMEKELFDGKSTFDPSGVTATTRLASWV</sequence>
<dbReference type="EC" id="3.1.3.48" evidence="2"/>
<dbReference type="PROSITE" id="PS50054">
    <property type="entry name" value="TYR_PHOSPHATASE_DUAL"/>
    <property type="match status" value="1"/>
</dbReference>
<dbReference type="EMBL" id="JAUIQD010000005">
    <property type="protein sequence ID" value="KAK3349765.1"/>
    <property type="molecule type" value="Genomic_DNA"/>
</dbReference>
<keyword evidence="3" id="KW-0378">Hydrolase</keyword>
<dbReference type="Gene3D" id="3.90.190.10">
    <property type="entry name" value="Protein tyrosine phosphatase superfamily"/>
    <property type="match status" value="1"/>
</dbReference>
<dbReference type="GO" id="GO:0017017">
    <property type="term" value="F:MAP kinase tyrosine/serine/threonine phosphatase activity"/>
    <property type="evidence" value="ECO:0007669"/>
    <property type="project" value="TreeGrafter"/>
</dbReference>
<dbReference type="GO" id="GO:0005737">
    <property type="term" value="C:cytoplasm"/>
    <property type="evidence" value="ECO:0007669"/>
    <property type="project" value="TreeGrafter"/>
</dbReference>
<keyword evidence="4" id="KW-0904">Protein phosphatase</keyword>
<organism evidence="7 8">
    <name type="scientific">Lasiosphaeria hispida</name>
    <dbReference type="NCBI Taxonomy" id="260671"/>
    <lineage>
        <taxon>Eukaryota</taxon>
        <taxon>Fungi</taxon>
        <taxon>Dikarya</taxon>
        <taxon>Ascomycota</taxon>
        <taxon>Pezizomycotina</taxon>
        <taxon>Sordariomycetes</taxon>
        <taxon>Sordariomycetidae</taxon>
        <taxon>Sordariales</taxon>
        <taxon>Lasiosphaeriaceae</taxon>
        <taxon>Lasiosphaeria</taxon>
    </lineage>
</organism>
<evidence type="ECO:0000256" key="2">
    <source>
        <dbReference type="ARBA" id="ARBA00013064"/>
    </source>
</evidence>
<dbReference type="InterPro" id="IPR020422">
    <property type="entry name" value="TYR_PHOSPHATASE_DUAL_dom"/>
</dbReference>
<evidence type="ECO:0000256" key="3">
    <source>
        <dbReference type="ARBA" id="ARBA00022801"/>
    </source>
</evidence>
<dbReference type="SUPFAM" id="SSF52799">
    <property type="entry name" value="(Phosphotyrosine protein) phosphatases II"/>
    <property type="match status" value="1"/>
</dbReference>
<dbReference type="InterPro" id="IPR000387">
    <property type="entry name" value="Tyr_Pase_dom"/>
</dbReference>
<protein>
    <recommendedName>
        <fullName evidence="2">protein-tyrosine-phosphatase</fullName>
        <ecNumber evidence="2">3.1.3.48</ecNumber>
    </recommendedName>
</protein>
<dbReference type="PROSITE" id="PS50056">
    <property type="entry name" value="TYR_PHOSPHATASE_2"/>
    <property type="match status" value="1"/>
</dbReference>
<evidence type="ECO:0000313" key="8">
    <source>
        <dbReference type="Proteomes" id="UP001275084"/>
    </source>
</evidence>
<feature type="domain" description="Tyrosine-protein phosphatase" evidence="5">
    <location>
        <begin position="13"/>
        <end position="155"/>
    </location>
</feature>
<dbReference type="Pfam" id="PF00782">
    <property type="entry name" value="DSPc"/>
    <property type="match status" value="1"/>
</dbReference>
<dbReference type="InterPro" id="IPR000340">
    <property type="entry name" value="Dual-sp_phosphatase_cat-dom"/>
</dbReference>
<dbReference type="CDD" id="cd14498">
    <property type="entry name" value="DSP"/>
    <property type="match status" value="1"/>
</dbReference>
<reference evidence="7" key="1">
    <citation type="journal article" date="2023" name="Mol. Phylogenet. Evol.">
        <title>Genome-scale phylogeny and comparative genomics of the fungal order Sordariales.</title>
        <authorList>
            <person name="Hensen N."/>
            <person name="Bonometti L."/>
            <person name="Westerberg I."/>
            <person name="Brannstrom I.O."/>
            <person name="Guillou S."/>
            <person name="Cros-Aarteil S."/>
            <person name="Calhoun S."/>
            <person name="Haridas S."/>
            <person name="Kuo A."/>
            <person name="Mondo S."/>
            <person name="Pangilinan J."/>
            <person name="Riley R."/>
            <person name="LaButti K."/>
            <person name="Andreopoulos B."/>
            <person name="Lipzen A."/>
            <person name="Chen C."/>
            <person name="Yan M."/>
            <person name="Daum C."/>
            <person name="Ng V."/>
            <person name="Clum A."/>
            <person name="Steindorff A."/>
            <person name="Ohm R.A."/>
            <person name="Martin F."/>
            <person name="Silar P."/>
            <person name="Natvig D.O."/>
            <person name="Lalanne C."/>
            <person name="Gautier V."/>
            <person name="Ament-Velasquez S.L."/>
            <person name="Kruys A."/>
            <person name="Hutchinson M.I."/>
            <person name="Powell A.J."/>
            <person name="Barry K."/>
            <person name="Miller A.N."/>
            <person name="Grigoriev I.V."/>
            <person name="Debuchy R."/>
            <person name="Gladieux P."/>
            <person name="Hiltunen Thoren M."/>
            <person name="Johannesson H."/>
        </authorList>
    </citation>
    <scope>NUCLEOTIDE SEQUENCE</scope>
    <source>
        <strain evidence="7">CBS 955.72</strain>
    </source>
</reference>
<gene>
    <name evidence="7" type="ORF">B0T25DRAFT_249028</name>
</gene>
<evidence type="ECO:0000256" key="1">
    <source>
        <dbReference type="ARBA" id="ARBA00008601"/>
    </source>
</evidence>
<dbReference type="PANTHER" id="PTHR10159">
    <property type="entry name" value="DUAL SPECIFICITY PROTEIN PHOSPHATASE"/>
    <property type="match status" value="1"/>
</dbReference>
<dbReference type="GO" id="GO:0033550">
    <property type="term" value="F:MAP kinase tyrosine phosphatase activity"/>
    <property type="evidence" value="ECO:0007669"/>
    <property type="project" value="TreeGrafter"/>
</dbReference>
<proteinExistence type="inferred from homology"/>
<dbReference type="AlphaFoldDB" id="A0AAJ0MD04"/>
<comment type="similarity">
    <text evidence="1">Belongs to the protein-tyrosine phosphatase family. Non-receptor class dual specificity subfamily.</text>
</comment>
<name>A0AAJ0MD04_9PEZI</name>
<dbReference type="InterPro" id="IPR029021">
    <property type="entry name" value="Prot-tyrosine_phosphatase-like"/>
</dbReference>
<reference evidence="7" key="2">
    <citation type="submission" date="2023-06" db="EMBL/GenBank/DDBJ databases">
        <authorList>
            <consortium name="Lawrence Berkeley National Laboratory"/>
            <person name="Haridas S."/>
            <person name="Hensen N."/>
            <person name="Bonometti L."/>
            <person name="Westerberg I."/>
            <person name="Brannstrom I.O."/>
            <person name="Guillou S."/>
            <person name="Cros-Aarteil S."/>
            <person name="Calhoun S."/>
            <person name="Kuo A."/>
            <person name="Mondo S."/>
            <person name="Pangilinan J."/>
            <person name="Riley R."/>
            <person name="Labutti K."/>
            <person name="Andreopoulos B."/>
            <person name="Lipzen A."/>
            <person name="Chen C."/>
            <person name="Yanf M."/>
            <person name="Daum C."/>
            <person name="Ng V."/>
            <person name="Clum A."/>
            <person name="Steindorff A."/>
            <person name="Ohm R."/>
            <person name="Martin F."/>
            <person name="Silar P."/>
            <person name="Natvig D."/>
            <person name="Lalanne C."/>
            <person name="Gautier V."/>
            <person name="Ament-Velasquez S.L."/>
            <person name="Kruys A."/>
            <person name="Hutchinson M.I."/>
            <person name="Powell A.J."/>
            <person name="Barry K."/>
            <person name="Miller A.N."/>
            <person name="Grigoriev I.V."/>
            <person name="Debuchy R."/>
            <person name="Gladieux P."/>
            <person name="Thoren M.H."/>
            <person name="Johannesson H."/>
        </authorList>
    </citation>
    <scope>NUCLEOTIDE SEQUENCE</scope>
    <source>
        <strain evidence="7">CBS 955.72</strain>
    </source>
</reference>
<evidence type="ECO:0000313" key="7">
    <source>
        <dbReference type="EMBL" id="KAK3349765.1"/>
    </source>
</evidence>
<evidence type="ECO:0000256" key="4">
    <source>
        <dbReference type="ARBA" id="ARBA00022912"/>
    </source>
</evidence>
<keyword evidence="8" id="KW-1185">Reference proteome</keyword>
<dbReference type="SMART" id="SM00195">
    <property type="entry name" value="DSPc"/>
    <property type="match status" value="1"/>
</dbReference>
<evidence type="ECO:0000259" key="6">
    <source>
        <dbReference type="PROSITE" id="PS50056"/>
    </source>
</evidence>
<dbReference type="PANTHER" id="PTHR10159:SF511">
    <property type="entry name" value="DUAL SPECIFICITY PROTEIN PHOSPHATASE 1"/>
    <property type="match status" value="1"/>
</dbReference>
<dbReference type="Proteomes" id="UP001275084">
    <property type="component" value="Unassembled WGS sequence"/>
</dbReference>
<comment type="caution">
    <text evidence="7">The sequence shown here is derived from an EMBL/GenBank/DDBJ whole genome shotgun (WGS) entry which is preliminary data.</text>
</comment>
<feature type="domain" description="Tyrosine specific protein phosphatases" evidence="6">
    <location>
        <begin position="83"/>
        <end position="133"/>
    </location>
</feature>
<evidence type="ECO:0000259" key="5">
    <source>
        <dbReference type="PROSITE" id="PS50054"/>
    </source>
</evidence>